<reference evidence="1 2" key="1">
    <citation type="submission" date="2020-07" db="EMBL/GenBank/DDBJ databases">
        <authorList>
            <person name="Khare M."/>
        </authorList>
    </citation>
    <scope>NUCLEOTIDE SEQUENCE [LARGE SCALE GENOMIC DNA]</scope>
    <source>
        <strain evidence="1 2">P8776</strain>
    </source>
</reference>
<evidence type="ECO:0000313" key="2">
    <source>
        <dbReference type="Proteomes" id="UP000580709"/>
    </source>
</evidence>
<gene>
    <name evidence="1" type="ORF">H0H28_11545</name>
</gene>
<accession>A0A838WW02</accession>
<sequence length="104" mass="11031">MPVPRDVALEILWVATGACSYWSRPVVAETDAASGKPSRVAFTDESGVNRIADVNQVARAAGEWAKRATGALAVALRDGETPARYPAADVDQIVQTAVFGTVRF</sequence>
<name>A0A838WW02_9CORY</name>
<comment type="caution">
    <text evidence="1">The sequence shown here is derived from an EMBL/GenBank/DDBJ whole genome shotgun (WGS) entry which is preliminary data.</text>
</comment>
<keyword evidence="2" id="KW-1185">Reference proteome</keyword>
<evidence type="ECO:0000313" key="1">
    <source>
        <dbReference type="EMBL" id="MBA4505934.1"/>
    </source>
</evidence>
<organism evidence="1 2">
    <name type="scientific">Corynebacterium sanguinis</name>
    <dbReference type="NCBI Taxonomy" id="2594913"/>
    <lineage>
        <taxon>Bacteria</taxon>
        <taxon>Bacillati</taxon>
        <taxon>Actinomycetota</taxon>
        <taxon>Actinomycetes</taxon>
        <taxon>Mycobacteriales</taxon>
        <taxon>Corynebacteriaceae</taxon>
        <taxon>Corynebacterium</taxon>
    </lineage>
</organism>
<protein>
    <submittedName>
        <fullName evidence="1">Uncharacterized protein</fullName>
    </submittedName>
</protein>
<proteinExistence type="predicted"/>
<dbReference type="Proteomes" id="UP000580709">
    <property type="component" value="Unassembled WGS sequence"/>
</dbReference>
<dbReference type="EMBL" id="JACEOR010000517">
    <property type="protein sequence ID" value="MBA4505934.1"/>
    <property type="molecule type" value="Genomic_DNA"/>
</dbReference>
<dbReference type="AlphaFoldDB" id="A0A838WW02"/>
<dbReference type="RefSeq" id="WP_181730091.1">
    <property type="nucleotide sequence ID" value="NZ_JACEOR010000517.1"/>
</dbReference>